<dbReference type="PANTHER" id="PTHR34138">
    <property type="entry name" value="CELL SHAPE-DETERMINING PROTEIN MREC"/>
    <property type="match status" value="1"/>
</dbReference>
<dbReference type="RefSeq" id="WP_038453013.1">
    <property type="nucleotide sequence ID" value="NZ_CP009043.1"/>
</dbReference>
<reference evidence="3" key="1">
    <citation type="journal article" date="2014" name="Genome Announc.">
        <title>Complete Genome Sequence of Campylobacter iguaniorum Strain 1485ET, Isolated from a Bearded Dragon (Pogona vitticeps).</title>
        <authorList>
            <person name="Gilbert M.J."/>
            <person name="Miller W.G."/>
            <person name="Yee E."/>
            <person name="Kik M."/>
            <person name="Wagenaar J.A."/>
            <person name="Duim B."/>
        </authorList>
    </citation>
    <scope>NUCLEOTIDE SEQUENCE [LARGE SCALE GENOMIC DNA]</scope>
    <source>
        <strain evidence="3">1485E</strain>
    </source>
</reference>
<dbReference type="AlphaFoldDB" id="A0A076F7G7"/>
<evidence type="ECO:0000313" key="3">
    <source>
        <dbReference type="Proteomes" id="UP000028486"/>
    </source>
</evidence>
<organism evidence="2 3">
    <name type="scientific">Campylobacter iguaniorum</name>
    <dbReference type="NCBI Taxonomy" id="1244531"/>
    <lineage>
        <taxon>Bacteria</taxon>
        <taxon>Pseudomonadati</taxon>
        <taxon>Campylobacterota</taxon>
        <taxon>Epsilonproteobacteria</taxon>
        <taxon>Campylobacterales</taxon>
        <taxon>Campylobacteraceae</taxon>
        <taxon>Campylobacter</taxon>
    </lineage>
</organism>
<name>A0A076F7G7_9BACT</name>
<protein>
    <submittedName>
        <fullName evidence="2">Rod shape-determining protein MreC</fullName>
    </submittedName>
</protein>
<dbReference type="NCBIfam" id="NF010507">
    <property type="entry name" value="PRK13922.10-6"/>
    <property type="match status" value="1"/>
</dbReference>
<evidence type="ECO:0000313" key="2">
    <source>
        <dbReference type="EMBL" id="AII14200.1"/>
    </source>
</evidence>
<dbReference type="PANTHER" id="PTHR34138:SF1">
    <property type="entry name" value="CELL SHAPE-DETERMINING PROTEIN MREC"/>
    <property type="match status" value="1"/>
</dbReference>
<dbReference type="eggNOG" id="COG1792">
    <property type="taxonomic scope" value="Bacteria"/>
</dbReference>
<dbReference type="Proteomes" id="UP000028486">
    <property type="component" value="Chromosome"/>
</dbReference>
<dbReference type="Pfam" id="PF04085">
    <property type="entry name" value="MreC"/>
    <property type="match status" value="1"/>
</dbReference>
<dbReference type="GO" id="GO:0005886">
    <property type="term" value="C:plasma membrane"/>
    <property type="evidence" value="ECO:0007669"/>
    <property type="project" value="TreeGrafter"/>
</dbReference>
<gene>
    <name evidence="2" type="primary">mreC</name>
    <name evidence="2" type="ORF">CIG1485E_0329</name>
</gene>
<dbReference type="InterPro" id="IPR042175">
    <property type="entry name" value="Cell/Rod_MreC_2"/>
</dbReference>
<dbReference type="KEGG" id="caj:CIG1485E_0329"/>
<evidence type="ECO:0000259" key="1">
    <source>
        <dbReference type="Pfam" id="PF04085"/>
    </source>
</evidence>
<dbReference type="InterPro" id="IPR055342">
    <property type="entry name" value="MreC_beta-barrel_core"/>
</dbReference>
<dbReference type="InterPro" id="IPR007221">
    <property type="entry name" value="MreC"/>
</dbReference>
<dbReference type="Gene3D" id="2.40.10.350">
    <property type="entry name" value="Rod shape-determining protein MreC, domain 2"/>
    <property type="match status" value="1"/>
</dbReference>
<accession>A0A076F7G7</accession>
<dbReference type="STRING" id="1244531.CIG2463D_0337"/>
<keyword evidence="3" id="KW-1185">Reference proteome</keyword>
<dbReference type="EMBL" id="CP009043">
    <property type="protein sequence ID" value="AII14200.1"/>
    <property type="molecule type" value="Genomic_DNA"/>
</dbReference>
<dbReference type="GO" id="GO:0008360">
    <property type="term" value="P:regulation of cell shape"/>
    <property type="evidence" value="ECO:0007669"/>
    <property type="project" value="InterPro"/>
</dbReference>
<sequence length="250" mass="27778">MKSKIKVAAITISLAFVSVYLSDHARAIFVGGAGSSVGLYQNAITYIRDRINEHFRQVEEIKALRAQNIELERSAALLSTFAYELNNVLSDKNSSSYAPQIKQVRALTYAKIGDYDKVWLDFKDFDKDKIYGMIYKGKSAGIVVNKDSKPLGLLQTDPGSIFSVYIGDEKIAGIAKGNNKNIIIKYISQWLNPKIGDEVYTSGLDDIFFGGIPVGKVVEIKEEDLYKSAIVEPDNKIEVPSYLYVVTKGK</sequence>
<proteinExistence type="predicted"/>
<feature type="domain" description="Rod shape-determining protein MreC beta-barrel core" evidence="1">
    <location>
        <begin position="154"/>
        <end position="246"/>
    </location>
</feature>
<dbReference type="OrthoDB" id="5372414at2"/>
<dbReference type="HOGENOM" id="CLU_061154_0_0_7"/>